<dbReference type="RefSeq" id="WP_354152978.1">
    <property type="nucleotide sequence ID" value="NZ_JBEPMN010000020.1"/>
</dbReference>
<dbReference type="InterPro" id="IPR036291">
    <property type="entry name" value="NAD(P)-bd_dom_sf"/>
</dbReference>
<name>A0ABV2KQ57_9HYPH</name>
<gene>
    <name evidence="3" type="ORF">ABID44_003529</name>
</gene>
<dbReference type="Gene3D" id="3.40.50.720">
    <property type="entry name" value="NAD(P)-binding Rossmann-like Domain"/>
    <property type="match status" value="1"/>
</dbReference>
<evidence type="ECO:0000259" key="2">
    <source>
        <dbReference type="SMART" id="SM00829"/>
    </source>
</evidence>
<dbReference type="InterPro" id="IPR013154">
    <property type="entry name" value="ADH-like_N"/>
</dbReference>
<dbReference type="InterPro" id="IPR051603">
    <property type="entry name" value="Zinc-ADH_QOR/CCCR"/>
</dbReference>
<keyword evidence="4" id="KW-1185">Reference proteome</keyword>
<proteinExistence type="predicted"/>
<dbReference type="InterPro" id="IPR020843">
    <property type="entry name" value="ER"/>
</dbReference>
<comment type="caution">
    <text evidence="3">The sequence shown here is derived from an EMBL/GenBank/DDBJ whole genome shotgun (WGS) entry which is preliminary data.</text>
</comment>
<dbReference type="GO" id="GO:0003960">
    <property type="term" value="F:quinone reductase (NADPH) activity"/>
    <property type="evidence" value="ECO:0007669"/>
    <property type="project" value="UniProtKB-EC"/>
</dbReference>
<keyword evidence="1" id="KW-0521">NADP</keyword>
<sequence length="326" mass="33278">MQAQVLTEFGGPEKLKLTQVESPVAGPSQALVRIRAAALNPVDAKIRAGLPIGPDMPAILGADLAGIVEAVGEGVEGISVGDEVYGCAGGVKGHGGTLAQYIAADARLLAPKPKSLSFHEAAALPLVAITAVDAMEKLALTGDDHVLVHGGVGGVGHIGIQLVKAAGARVSTTVSSEEAAALARQLGADETILRSEPVADYVARLTGGSGFSAIFDTVGGDNLANSFAAAAIGGRIATTNARTTADLGDMHGKALSLHVVFMLLPMLRGPGRERHGRILRELAALADAGKLRPLIEERRFTLETAADAHALLDSGKARGKIVVDIS</sequence>
<evidence type="ECO:0000256" key="1">
    <source>
        <dbReference type="ARBA" id="ARBA00022857"/>
    </source>
</evidence>
<dbReference type="Pfam" id="PF13602">
    <property type="entry name" value="ADH_zinc_N_2"/>
    <property type="match status" value="1"/>
</dbReference>
<dbReference type="CDD" id="cd08272">
    <property type="entry name" value="MDR6"/>
    <property type="match status" value="1"/>
</dbReference>
<protein>
    <submittedName>
        <fullName evidence="3">NADPH2:quinone reductase</fullName>
        <ecNumber evidence="3">1.6.5.5</ecNumber>
    </submittedName>
</protein>
<dbReference type="SUPFAM" id="SSF51735">
    <property type="entry name" value="NAD(P)-binding Rossmann-fold domains"/>
    <property type="match status" value="1"/>
</dbReference>
<dbReference type="EC" id="1.6.5.5" evidence="3"/>
<dbReference type="PANTHER" id="PTHR44154">
    <property type="entry name" value="QUINONE OXIDOREDUCTASE"/>
    <property type="match status" value="1"/>
</dbReference>
<evidence type="ECO:0000313" key="4">
    <source>
        <dbReference type="Proteomes" id="UP001549143"/>
    </source>
</evidence>
<keyword evidence="3" id="KW-0560">Oxidoreductase</keyword>
<evidence type="ECO:0000313" key="3">
    <source>
        <dbReference type="EMBL" id="MET3663174.1"/>
    </source>
</evidence>
<dbReference type="InterPro" id="IPR011032">
    <property type="entry name" value="GroES-like_sf"/>
</dbReference>
<accession>A0ABV2KQ57</accession>
<dbReference type="SMART" id="SM00829">
    <property type="entry name" value="PKS_ER"/>
    <property type="match status" value="1"/>
</dbReference>
<reference evidence="3 4" key="1">
    <citation type="submission" date="2024-06" db="EMBL/GenBank/DDBJ databases">
        <title>Genomic Encyclopedia of Type Strains, Phase IV (KMG-IV): sequencing the most valuable type-strain genomes for metagenomic binning, comparative biology and taxonomic classification.</title>
        <authorList>
            <person name="Goeker M."/>
        </authorList>
    </citation>
    <scope>NUCLEOTIDE SEQUENCE [LARGE SCALE GENOMIC DNA]</scope>
    <source>
        <strain evidence="3 4">DSM 19730</strain>
    </source>
</reference>
<dbReference type="Gene3D" id="3.90.180.10">
    <property type="entry name" value="Medium-chain alcohol dehydrogenases, catalytic domain"/>
    <property type="match status" value="1"/>
</dbReference>
<dbReference type="Pfam" id="PF08240">
    <property type="entry name" value="ADH_N"/>
    <property type="match status" value="1"/>
</dbReference>
<dbReference type="PANTHER" id="PTHR44154:SF1">
    <property type="entry name" value="QUINONE OXIDOREDUCTASE"/>
    <property type="match status" value="1"/>
</dbReference>
<organism evidence="3 4">
    <name type="scientific">Aquamicrobium ahrensii</name>
    <dbReference type="NCBI Taxonomy" id="469551"/>
    <lineage>
        <taxon>Bacteria</taxon>
        <taxon>Pseudomonadati</taxon>
        <taxon>Pseudomonadota</taxon>
        <taxon>Alphaproteobacteria</taxon>
        <taxon>Hyphomicrobiales</taxon>
        <taxon>Phyllobacteriaceae</taxon>
        <taxon>Aquamicrobium</taxon>
    </lineage>
</organism>
<dbReference type="EMBL" id="JBEPMN010000020">
    <property type="protein sequence ID" value="MET3663174.1"/>
    <property type="molecule type" value="Genomic_DNA"/>
</dbReference>
<dbReference type="Proteomes" id="UP001549143">
    <property type="component" value="Unassembled WGS sequence"/>
</dbReference>
<dbReference type="SUPFAM" id="SSF50129">
    <property type="entry name" value="GroES-like"/>
    <property type="match status" value="1"/>
</dbReference>
<feature type="domain" description="Enoyl reductase (ER)" evidence="2">
    <location>
        <begin position="10"/>
        <end position="323"/>
    </location>
</feature>